<gene>
    <name evidence="1" type="ORF">EDB95_0403</name>
</gene>
<evidence type="ECO:0000313" key="1">
    <source>
        <dbReference type="EMBL" id="TDW99393.1"/>
    </source>
</evidence>
<dbReference type="SUPFAM" id="SSF47413">
    <property type="entry name" value="lambda repressor-like DNA-binding domains"/>
    <property type="match status" value="1"/>
</dbReference>
<organism evidence="1 2">
    <name type="scientific">Dinghuibacter silviterrae</name>
    <dbReference type="NCBI Taxonomy" id="1539049"/>
    <lineage>
        <taxon>Bacteria</taxon>
        <taxon>Pseudomonadati</taxon>
        <taxon>Bacteroidota</taxon>
        <taxon>Chitinophagia</taxon>
        <taxon>Chitinophagales</taxon>
        <taxon>Chitinophagaceae</taxon>
        <taxon>Dinghuibacter</taxon>
    </lineage>
</organism>
<dbReference type="CDD" id="cd00093">
    <property type="entry name" value="HTH_XRE"/>
    <property type="match status" value="1"/>
</dbReference>
<protein>
    <recommendedName>
        <fullName evidence="3">Helix-turn-helix protein</fullName>
    </recommendedName>
</protein>
<keyword evidence="2" id="KW-1185">Reference proteome</keyword>
<sequence length="77" mass="8697">MDLSFDAALSPMTRSSLGKTISFRRKLLGLTREKLATLANINLRDVIRIEAGESPQIDDYILLIRGMDGDIFVRWNS</sequence>
<evidence type="ECO:0000313" key="2">
    <source>
        <dbReference type="Proteomes" id="UP000294498"/>
    </source>
</evidence>
<comment type="caution">
    <text evidence="1">The sequence shown here is derived from an EMBL/GenBank/DDBJ whole genome shotgun (WGS) entry which is preliminary data.</text>
</comment>
<reference evidence="1 2" key="1">
    <citation type="submission" date="2019-03" db="EMBL/GenBank/DDBJ databases">
        <title>Genomic Encyclopedia of Type Strains, Phase IV (KMG-IV): sequencing the most valuable type-strain genomes for metagenomic binning, comparative biology and taxonomic classification.</title>
        <authorList>
            <person name="Goeker M."/>
        </authorList>
    </citation>
    <scope>NUCLEOTIDE SEQUENCE [LARGE SCALE GENOMIC DNA]</scope>
    <source>
        <strain evidence="1 2">DSM 100059</strain>
    </source>
</reference>
<dbReference type="Proteomes" id="UP000294498">
    <property type="component" value="Unassembled WGS sequence"/>
</dbReference>
<dbReference type="AlphaFoldDB" id="A0A4R8DN18"/>
<dbReference type="RefSeq" id="WP_133990053.1">
    <property type="nucleotide sequence ID" value="NZ_SODV01000001.1"/>
</dbReference>
<name>A0A4R8DN18_9BACT</name>
<dbReference type="EMBL" id="SODV01000001">
    <property type="protein sequence ID" value="TDW99393.1"/>
    <property type="molecule type" value="Genomic_DNA"/>
</dbReference>
<dbReference type="InterPro" id="IPR001387">
    <property type="entry name" value="Cro/C1-type_HTH"/>
</dbReference>
<accession>A0A4R8DN18</accession>
<dbReference type="GO" id="GO:0003677">
    <property type="term" value="F:DNA binding"/>
    <property type="evidence" value="ECO:0007669"/>
    <property type="project" value="InterPro"/>
</dbReference>
<dbReference type="OrthoDB" id="1357763at2"/>
<evidence type="ECO:0008006" key="3">
    <source>
        <dbReference type="Google" id="ProtNLM"/>
    </source>
</evidence>
<dbReference type="InterPro" id="IPR010982">
    <property type="entry name" value="Lambda_DNA-bd_dom_sf"/>
</dbReference>
<dbReference type="Gene3D" id="1.10.260.40">
    <property type="entry name" value="lambda repressor-like DNA-binding domains"/>
    <property type="match status" value="1"/>
</dbReference>
<proteinExistence type="predicted"/>